<evidence type="ECO:0000256" key="1">
    <source>
        <dbReference type="ARBA" id="ARBA00004821"/>
    </source>
</evidence>
<dbReference type="PIRSF" id="PIRSF016262">
    <property type="entry name" value="LPLase"/>
    <property type="match status" value="1"/>
</dbReference>
<feature type="binding site" evidence="6 9">
    <location>
        <begin position="153"/>
        <end position="155"/>
    </location>
    <ligand>
        <name>substrate</name>
    </ligand>
</feature>
<keyword evidence="4 6" id="KW-0012">Acyltransferase</keyword>
<comment type="similarity">
    <text evidence="6 7">Belongs to the LipB family.</text>
</comment>
<dbReference type="InterPro" id="IPR000544">
    <property type="entry name" value="Octanoyltransferase"/>
</dbReference>
<dbReference type="AlphaFoldDB" id="A0A930UHF3"/>
<feature type="binding site" evidence="6 9">
    <location>
        <begin position="73"/>
        <end position="80"/>
    </location>
    <ligand>
        <name>substrate</name>
    </ligand>
</feature>
<feature type="site" description="Lowers pKa of active site Cys" evidence="6 10">
    <location>
        <position position="137"/>
    </location>
</feature>
<keyword evidence="3 6" id="KW-0808">Transferase</keyword>
<comment type="subcellular location">
    <subcellularLocation>
        <location evidence="6">Cytoplasm</location>
    </subcellularLocation>
</comment>
<feature type="active site" description="Acyl-thioester intermediate" evidence="6 8">
    <location>
        <position position="171"/>
    </location>
</feature>
<dbReference type="InterPro" id="IPR045864">
    <property type="entry name" value="aa-tRNA-synth_II/BPL/LPL"/>
</dbReference>
<comment type="miscellaneous">
    <text evidence="6">In the reaction, the free carboxyl group of octanoic acid is attached via an amide linkage to the epsilon-amino group of a specific lysine residue of lipoyl domains of lipoate-dependent enzymes.</text>
</comment>
<dbReference type="PROSITE" id="PS51733">
    <property type="entry name" value="BPL_LPL_CATALYTIC"/>
    <property type="match status" value="1"/>
</dbReference>
<comment type="pathway">
    <text evidence="1 6 7">Protein modification; protein lipoylation via endogenous pathway; protein N(6)-(lipoyl)lysine from octanoyl-[acyl-carrier-protein]: step 1/2.</text>
</comment>
<evidence type="ECO:0000256" key="9">
    <source>
        <dbReference type="PIRSR" id="PIRSR016262-2"/>
    </source>
</evidence>
<evidence type="ECO:0000256" key="3">
    <source>
        <dbReference type="ARBA" id="ARBA00022679"/>
    </source>
</evidence>
<dbReference type="FunFam" id="3.30.930.10:FF:000020">
    <property type="entry name" value="Octanoyltransferase"/>
    <property type="match status" value="1"/>
</dbReference>
<evidence type="ECO:0000256" key="6">
    <source>
        <dbReference type="HAMAP-Rule" id="MF_00013"/>
    </source>
</evidence>
<evidence type="ECO:0000256" key="2">
    <source>
        <dbReference type="ARBA" id="ARBA00022490"/>
    </source>
</evidence>
<evidence type="ECO:0000256" key="5">
    <source>
        <dbReference type="ARBA" id="ARBA00024732"/>
    </source>
</evidence>
<comment type="catalytic activity">
    <reaction evidence="6 7">
        <text>octanoyl-[ACP] + L-lysyl-[protein] = N(6)-octanoyl-L-lysyl-[protein] + holo-[ACP] + H(+)</text>
        <dbReference type="Rhea" id="RHEA:17665"/>
        <dbReference type="Rhea" id="RHEA-COMP:9636"/>
        <dbReference type="Rhea" id="RHEA-COMP:9685"/>
        <dbReference type="Rhea" id="RHEA-COMP:9752"/>
        <dbReference type="Rhea" id="RHEA-COMP:9928"/>
        <dbReference type="ChEBI" id="CHEBI:15378"/>
        <dbReference type="ChEBI" id="CHEBI:29969"/>
        <dbReference type="ChEBI" id="CHEBI:64479"/>
        <dbReference type="ChEBI" id="CHEBI:78463"/>
        <dbReference type="ChEBI" id="CHEBI:78809"/>
        <dbReference type="EC" id="2.3.1.181"/>
    </reaction>
</comment>
<feature type="binding site" evidence="6 9">
    <location>
        <begin position="140"/>
        <end position="142"/>
    </location>
    <ligand>
        <name>substrate</name>
    </ligand>
</feature>
<dbReference type="GO" id="GO:0005737">
    <property type="term" value="C:cytoplasm"/>
    <property type="evidence" value="ECO:0007669"/>
    <property type="project" value="UniProtKB-SubCell"/>
</dbReference>
<dbReference type="CDD" id="cd16444">
    <property type="entry name" value="LipB"/>
    <property type="match status" value="1"/>
</dbReference>
<protein>
    <recommendedName>
        <fullName evidence="6 7">Octanoyltransferase</fullName>
        <ecNumber evidence="6 7">2.3.1.181</ecNumber>
    </recommendedName>
    <alternativeName>
        <fullName evidence="6">Lipoate-protein ligase B</fullName>
    </alternativeName>
    <alternativeName>
        <fullName evidence="6">Lipoyl/octanoyl transferase</fullName>
    </alternativeName>
    <alternativeName>
        <fullName evidence="6">Octanoyl-[acyl-carrier-protein]-protein N-octanoyltransferase</fullName>
    </alternativeName>
</protein>
<dbReference type="InterPro" id="IPR004143">
    <property type="entry name" value="BPL_LPL_catalytic"/>
</dbReference>
<dbReference type="Pfam" id="PF21948">
    <property type="entry name" value="LplA-B_cat"/>
    <property type="match status" value="1"/>
</dbReference>
<evidence type="ECO:0000256" key="7">
    <source>
        <dbReference type="PIRNR" id="PIRNR016262"/>
    </source>
</evidence>
<dbReference type="InterPro" id="IPR020605">
    <property type="entry name" value="Octanoyltransferase_CS"/>
</dbReference>
<evidence type="ECO:0000313" key="12">
    <source>
        <dbReference type="EMBL" id="MBF2735738.1"/>
    </source>
</evidence>
<evidence type="ECO:0000313" key="13">
    <source>
        <dbReference type="Proteomes" id="UP000604381"/>
    </source>
</evidence>
<dbReference type="Proteomes" id="UP000604381">
    <property type="component" value="Unassembled WGS sequence"/>
</dbReference>
<feature type="domain" description="BPL/LPL catalytic" evidence="11">
    <location>
        <begin position="34"/>
        <end position="213"/>
    </location>
</feature>
<dbReference type="EMBL" id="JADHEI010000050">
    <property type="protein sequence ID" value="MBF2735738.1"/>
    <property type="molecule type" value="Genomic_DNA"/>
</dbReference>
<sequence length="214" mass="22932">MPAPLPPPAVRDLGRTEFAECLAAMRAYTDGRGEDGADEIWLTEHPPVYTLGQAGKPEHLLRPSAIPLVRTDRGGQITYHGPGQAIAYVLVDLRRRGYGVRSLVQRLEQATIALLAELGLAAARRAKMPGVYVADRKIAALGLRVRHGCSYHGVSLNLDCDLAPYDAINPCGYEGLRATSLRAEGVAYGRTALLGSWAAAIGAQVAAPVKITRR</sequence>
<dbReference type="GO" id="GO:0033819">
    <property type="term" value="F:lipoyl(octanoyl) transferase activity"/>
    <property type="evidence" value="ECO:0007669"/>
    <property type="project" value="UniProtKB-EC"/>
</dbReference>
<evidence type="ECO:0000256" key="8">
    <source>
        <dbReference type="PIRSR" id="PIRSR016262-1"/>
    </source>
</evidence>
<dbReference type="Gene3D" id="3.30.930.10">
    <property type="entry name" value="Bira Bifunctional Protein, Domain 2"/>
    <property type="match status" value="1"/>
</dbReference>
<dbReference type="GO" id="GO:0009249">
    <property type="term" value="P:protein lipoylation"/>
    <property type="evidence" value="ECO:0007669"/>
    <property type="project" value="InterPro"/>
</dbReference>
<dbReference type="PANTHER" id="PTHR10993:SF7">
    <property type="entry name" value="LIPOYLTRANSFERASE 2, MITOCHONDRIAL-RELATED"/>
    <property type="match status" value="1"/>
</dbReference>
<keyword evidence="13" id="KW-1185">Reference proteome</keyword>
<dbReference type="SUPFAM" id="SSF55681">
    <property type="entry name" value="Class II aaRS and biotin synthetases"/>
    <property type="match status" value="1"/>
</dbReference>
<accession>A0A930UHF3</accession>
<organism evidence="12 13">
    <name type="scientific">Candidatus Amphirhobacter heronislandensis</name>
    <dbReference type="NCBI Taxonomy" id="1732024"/>
    <lineage>
        <taxon>Bacteria</taxon>
        <taxon>Pseudomonadati</taxon>
        <taxon>Pseudomonadota</taxon>
        <taxon>Gammaproteobacteria</taxon>
        <taxon>Candidatus Tethybacterales</taxon>
        <taxon>Candidatus Tethybacteraceae</taxon>
        <taxon>Candidatus Amphirhobacter</taxon>
    </lineage>
</organism>
<evidence type="ECO:0000256" key="10">
    <source>
        <dbReference type="PIRSR" id="PIRSR016262-3"/>
    </source>
</evidence>
<dbReference type="EC" id="2.3.1.181" evidence="6 7"/>
<evidence type="ECO:0000256" key="4">
    <source>
        <dbReference type="ARBA" id="ARBA00023315"/>
    </source>
</evidence>
<dbReference type="NCBIfam" id="TIGR00214">
    <property type="entry name" value="lipB"/>
    <property type="match status" value="1"/>
</dbReference>
<dbReference type="PANTHER" id="PTHR10993">
    <property type="entry name" value="OCTANOYLTRANSFERASE"/>
    <property type="match status" value="1"/>
</dbReference>
<proteinExistence type="inferred from homology"/>
<gene>
    <name evidence="6 12" type="primary">lipB</name>
    <name evidence="12" type="ORF">ISN26_06675</name>
</gene>
<name>A0A930UHF3_9GAMM</name>
<comment type="function">
    <text evidence="5 6 7">Catalyzes the transfer of endogenously produced octanoic acid from octanoyl-acyl-carrier-protein onto the lipoyl domains of lipoate-dependent enzymes. Lipoyl-ACP can also act as a substrate although octanoyl-ACP is likely to be the physiological substrate.</text>
</comment>
<evidence type="ECO:0000259" key="11">
    <source>
        <dbReference type="PROSITE" id="PS51733"/>
    </source>
</evidence>
<dbReference type="NCBIfam" id="NF010922">
    <property type="entry name" value="PRK14342.1"/>
    <property type="match status" value="1"/>
</dbReference>
<keyword evidence="2 6" id="KW-0963">Cytoplasm</keyword>
<reference evidence="12" key="1">
    <citation type="submission" date="2020-10" db="EMBL/GenBank/DDBJ databases">
        <title>An improved Amphimedon queenslandica hologenome assembly reveals how three proteobacterial symbionts can extend the metabolic phenotypic of their marine sponge host.</title>
        <authorList>
            <person name="Degnan B."/>
            <person name="Degnan S."/>
            <person name="Xiang X."/>
        </authorList>
    </citation>
    <scope>NUCLEOTIDE SEQUENCE</scope>
    <source>
        <strain evidence="12">AqS2</strain>
    </source>
</reference>
<dbReference type="PROSITE" id="PS01313">
    <property type="entry name" value="LIPB"/>
    <property type="match status" value="1"/>
</dbReference>
<comment type="caution">
    <text evidence="12">The sequence shown here is derived from an EMBL/GenBank/DDBJ whole genome shotgun (WGS) entry which is preliminary data.</text>
</comment>
<dbReference type="HAMAP" id="MF_00013">
    <property type="entry name" value="LipB"/>
    <property type="match status" value="1"/>
</dbReference>